<keyword evidence="4 8" id="KW-0418">Kinase</keyword>
<proteinExistence type="predicted"/>
<dbReference type="InterPro" id="IPR008271">
    <property type="entry name" value="Ser/Thr_kinase_AS"/>
</dbReference>
<evidence type="ECO:0000256" key="1">
    <source>
        <dbReference type="ARBA" id="ARBA00022527"/>
    </source>
</evidence>
<evidence type="ECO:0000256" key="3">
    <source>
        <dbReference type="ARBA" id="ARBA00022741"/>
    </source>
</evidence>
<dbReference type="PROSITE" id="PS00108">
    <property type="entry name" value="PROTEIN_KINASE_ST"/>
    <property type="match status" value="1"/>
</dbReference>
<evidence type="ECO:0000256" key="2">
    <source>
        <dbReference type="ARBA" id="ARBA00022679"/>
    </source>
</evidence>
<keyword evidence="3" id="KW-0547">Nucleotide-binding</keyword>
<dbReference type="GO" id="GO:0005524">
    <property type="term" value="F:ATP binding"/>
    <property type="evidence" value="ECO:0007669"/>
    <property type="project" value="UniProtKB-KW"/>
</dbReference>
<dbReference type="SMART" id="SM00220">
    <property type="entry name" value="S_TKc"/>
    <property type="match status" value="1"/>
</dbReference>
<dbReference type="EMBL" id="KJ000265">
    <property type="protein sequence ID" value="AIE77200.1"/>
    <property type="molecule type" value="Genomic_DNA"/>
</dbReference>
<dbReference type="PANTHER" id="PTHR24345:SF0">
    <property type="entry name" value="CELL CYCLE SERINE_THREONINE-PROTEIN KINASE CDC5_MSD2"/>
    <property type="match status" value="1"/>
</dbReference>
<organism evidence="8">
    <name type="scientific">Chilodonella uncinata</name>
    <dbReference type="NCBI Taxonomy" id="151077"/>
    <lineage>
        <taxon>Eukaryota</taxon>
        <taxon>Sar</taxon>
        <taxon>Alveolata</taxon>
        <taxon>Ciliophora</taxon>
        <taxon>Intramacronucleata</taxon>
        <taxon>Phyllopharyngea</taxon>
        <taxon>Phyllopharyngia</taxon>
        <taxon>Chlamydodontida</taxon>
        <taxon>Chilodonellidae</taxon>
        <taxon>Chilodonella</taxon>
    </lineage>
</organism>
<evidence type="ECO:0000256" key="4">
    <source>
        <dbReference type="ARBA" id="ARBA00022777"/>
    </source>
</evidence>
<feature type="domain" description="Protein kinase" evidence="7">
    <location>
        <begin position="83"/>
        <end position="356"/>
    </location>
</feature>
<dbReference type="Gene3D" id="3.30.200.20">
    <property type="entry name" value="Phosphorylase Kinase, domain 1"/>
    <property type="match status" value="1"/>
</dbReference>
<dbReference type="Gene3D" id="1.10.510.10">
    <property type="entry name" value="Transferase(Phosphotransferase) domain 1"/>
    <property type="match status" value="1"/>
</dbReference>
<evidence type="ECO:0000313" key="8">
    <source>
        <dbReference type="EMBL" id="AIE77200.1"/>
    </source>
</evidence>
<dbReference type="GO" id="GO:0005634">
    <property type="term" value="C:nucleus"/>
    <property type="evidence" value="ECO:0007669"/>
    <property type="project" value="TreeGrafter"/>
</dbReference>
<feature type="non-terminal residue" evidence="8">
    <location>
        <position position="1"/>
    </location>
</feature>
<dbReference type="PANTHER" id="PTHR24345">
    <property type="entry name" value="SERINE/THREONINE-PROTEIN KINASE PLK"/>
    <property type="match status" value="1"/>
</dbReference>
<evidence type="ECO:0000256" key="5">
    <source>
        <dbReference type="ARBA" id="ARBA00022840"/>
    </source>
</evidence>
<evidence type="ECO:0000256" key="6">
    <source>
        <dbReference type="SAM" id="MobiDB-lite"/>
    </source>
</evidence>
<sequence length="460" mass="51984">IYKKTKESSVQTCVLRLENTKLDFPNEEQALSLPGIHPECRFPIKLTKSGKFSILHARNEEEYLQWMTHLSRMAIRSDLHSRFRMDKVLGSGSFAMVYRALPQNVESSPKAIKGFSKGTLFSQKPSEQMSLWNEISILRKLDHPNLLRLHEVHETENSIYIVFDIHTGGELHKLIKQEQRGTVSEETVVTILHGVAKGLKELDRLKIAHRDLKPSNIMLRNNTNITPEDVVIVDFGLATETTTTDFLYKRCGTPGYIAPEIISTKNSEDDFKVTTKCDIFSLGVIGYTMIAGQNPFVDGVDSRNSVIQANLECKLSFPEDIFGKYSHHLRSLIERMCCKRLPDRPNIDEVLSNPLFADKSKSHRSGQEVTYQSKTRAMFEVPALLSCQTDTPSLGPKLGKFNILRNGCHTLRSQISKAEHSGENRSGLQLHGLHKKAMCSLQTSTDSKDKTESSFTHIRL</sequence>
<dbReference type="GO" id="GO:0004674">
    <property type="term" value="F:protein serine/threonine kinase activity"/>
    <property type="evidence" value="ECO:0007669"/>
    <property type="project" value="UniProtKB-KW"/>
</dbReference>
<keyword evidence="5" id="KW-0067">ATP-binding</keyword>
<feature type="region of interest" description="Disordered" evidence="6">
    <location>
        <begin position="439"/>
        <end position="460"/>
    </location>
</feature>
<name>A0A075FAA4_9CILI</name>
<feature type="non-terminal residue" evidence="8">
    <location>
        <position position="460"/>
    </location>
</feature>
<dbReference type="PROSITE" id="PS50011">
    <property type="entry name" value="PROTEIN_KINASE_DOM"/>
    <property type="match status" value="1"/>
</dbReference>
<reference evidence="8" key="1">
    <citation type="journal article" date="2014" name="Evolution">
        <title>Genome structure drives patterns of gene family evolution in ciliates, a case study using chilodonella uncinata (protista, ciliophora, phyllopharyngea).</title>
        <authorList>
            <person name="Gao F."/>
            <person name="Song W."/>
            <person name="Katz L.A."/>
        </authorList>
    </citation>
    <scope>NUCLEOTIDE SEQUENCE</scope>
    <source>
        <strain evidence="8">ATCC PRA-256</strain>
    </source>
</reference>
<evidence type="ECO:0000259" key="7">
    <source>
        <dbReference type="PROSITE" id="PS50011"/>
    </source>
</evidence>
<accession>A0A075FAA4</accession>
<dbReference type="AlphaFoldDB" id="A0A075FAA4"/>
<keyword evidence="1" id="KW-0723">Serine/threonine-protein kinase</keyword>
<protein>
    <submittedName>
        <fullName evidence="8">Protein kinase domain containing protein</fullName>
    </submittedName>
</protein>
<dbReference type="InterPro" id="IPR000719">
    <property type="entry name" value="Prot_kinase_dom"/>
</dbReference>
<dbReference type="Pfam" id="PF00069">
    <property type="entry name" value="Pkinase"/>
    <property type="match status" value="1"/>
</dbReference>
<dbReference type="InterPro" id="IPR011009">
    <property type="entry name" value="Kinase-like_dom_sf"/>
</dbReference>
<dbReference type="SUPFAM" id="SSF56112">
    <property type="entry name" value="Protein kinase-like (PK-like)"/>
    <property type="match status" value="1"/>
</dbReference>
<keyword evidence="2" id="KW-0808">Transferase</keyword>